<gene>
    <name evidence="1" type="ORF">EZS28_008481</name>
</gene>
<dbReference type="Proteomes" id="UP000324800">
    <property type="component" value="Unassembled WGS sequence"/>
</dbReference>
<protein>
    <submittedName>
        <fullName evidence="1">Uncharacterized protein</fullName>
    </submittedName>
</protein>
<dbReference type="AlphaFoldDB" id="A0A5J4WLY8"/>
<organism evidence="1 2">
    <name type="scientific">Streblomastix strix</name>
    <dbReference type="NCBI Taxonomy" id="222440"/>
    <lineage>
        <taxon>Eukaryota</taxon>
        <taxon>Metamonada</taxon>
        <taxon>Preaxostyla</taxon>
        <taxon>Oxymonadida</taxon>
        <taxon>Streblomastigidae</taxon>
        <taxon>Streblomastix</taxon>
    </lineage>
</organism>
<name>A0A5J4WLY8_9EUKA</name>
<evidence type="ECO:0000313" key="2">
    <source>
        <dbReference type="Proteomes" id="UP000324800"/>
    </source>
</evidence>
<dbReference type="EMBL" id="SNRW01001544">
    <property type="protein sequence ID" value="KAA6395990.1"/>
    <property type="molecule type" value="Genomic_DNA"/>
</dbReference>
<evidence type="ECO:0000313" key="1">
    <source>
        <dbReference type="EMBL" id="KAA6395990.1"/>
    </source>
</evidence>
<comment type="caution">
    <text evidence="1">The sequence shown here is derived from an EMBL/GenBank/DDBJ whole genome shotgun (WGS) entry which is preliminary data.</text>
</comment>
<accession>A0A5J4WLY8</accession>
<sequence length="450" mass="49106">MSLINFQIEPLKQHWEKPKPPLATNPRNGKLVDQVPSSFSILNPTLIISNLLNLASIIQLIEFVGFFSVASLPSILTILTLYGSQALPSVFNRQIRSGFSGGIIQQARGVFVQVLDLFKYTTFRSCKKSQVHNYKYREAQLRVNTGNELNIGFNQLKSSTPAIVISNGNFKLKELAAKAEIGISKKIPQCLLPLTIDSNDDTLTEFLVYLSDNEFAAITAYSLAQIDVSHSFILSLQIAIHQNGPQAVEQPIHSLITSQGLIGNSLSSAPTAIVRTHSAYGSFNPLKFTLPLANSAVVAAATAALLSYYANLSAGIVIYQLTLHDYAIEQVVLPFAPNGALVYLYPSLVSQDTDIQSECQTRANFYIQSLAEKLILKTKLNSIWDFSRLKNFGSKILGGIKKVAGWVAPTLHKVMGTPSGPVSMLHPRIGGVMNTVGNIAGGIDRHLNKR</sequence>
<reference evidence="1 2" key="1">
    <citation type="submission" date="2019-03" db="EMBL/GenBank/DDBJ databases">
        <title>Single cell metagenomics reveals metabolic interactions within the superorganism composed of flagellate Streblomastix strix and complex community of Bacteroidetes bacteria on its surface.</title>
        <authorList>
            <person name="Treitli S.C."/>
            <person name="Kolisko M."/>
            <person name="Husnik F."/>
            <person name="Keeling P."/>
            <person name="Hampl V."/>
        </authorList>
    </citation>
    <scope>NUCLEOTIDE SEQUENCE [LARGE SCALE GENOMIC DNA]</scope>
    <source>
        <strain evidence="1">ST1C</strain>
    </source>
</reference>
<proteinExistence type="predicted"/>